<accession>A0A1I1CED4</accession>
<evidence type="ECO:0000256" key="5">
    <source>
        <dbReference type="ARBA" id="ARBA00023163"/>
    </source>
</evidence>
<dbReference type="GO" id="GO:0003700">
    <property type="term" value="F:DNA-binding transcription factor activity"/>
    <property type="evidence" value="ECO:0007669"/>
    <property type="project" value="InterPro"/>
</dbReference>
<keyword evidence="5" id="KW-0804">Transcription</keyword>
<dbReference type="InterPro" id="IPR015421">
    <property type="entry name" value="PyrdxlP-dep_Trfase_major"/>
</dbReference>
<dbReference type="InterPro" id="IPR000524">
    <property type="entry name" value="Tscrpt_reg_HTH_GntR"/>
</dbReference>
<dbReference type="Gene3D" id="3.40.640.10">
    <property type="entry name" value="Type I PLP-dependent aspartate aminotransferase-like (Major domain)"/>
    <property type="match status" value="1"/>
</dbReference>
<dbReference type="Pfam" id="PF00392">
    <property type="entry name" value="GntR"/>
    <property type="match status" value="1"/>
</dbReference>
<dbReference type="OrthoDB" id="5415143at2"/>
<dbReference type="PANTHER" id="PTHR46577">
    <property type="entry name" value="HTH-TYPE TRANSCRIPTIONAL REGULATORY PROTEIN GABR"/>
    <property type="match status" value="1"/>
</dbReference>
<keyword evidence="4" id="KW-0238">DNA-binding</keyword>
<dbReference type="PROSITE" id="PS50949">
    <property type="entry name" value="HTH_GNTR"/>
    <property type="match status" value="1"/>
</dbReference>
<gene>
    <name evidence="7" type="ORF">SAMN05216266_12566</name>
</gene>
<evidence type="ECO:0000256" key="2">
    <source>
        <dbReference type="ARBA" id="ARBA00022898"/>
    </source>
</evidence>
<organism evidence="7 8">
    <name type="scientific">Amycolatopsis marina</name>
    <dbReference type="NCBI Taxonomy" id="490629"/>
    <lineage>
        <taxon>Bacteria</taxon>
        <taxon>Bacillati</taxon>
        <taxon>Actinomycetota</taxon>
        <taxon>Actinomycetes</taxon>
        <taxon>Pseudonocardiales</taxon>
        <taxon>Pseudonocardiaceae</taxon>
        <taxon>Amycolatopsis</taxon>
    </lineage>
</organism>
<dbReference type="SMART" id="SM00345">
    <property type="entry name" value="HTH_GNTR"/>
    <property type="match status" value="1"/>
</dbReference>
<dbReference type="AlphaFoldDB" id="A0A1I1CED4"/>
<evidence type="ECO:0000259" key="6">
    <source>
        <dbReference type="PROSITE" id="PS50949"/>
    </source>
</evidence>
<dbReference type="RefSeq" id="WP_091678144.1">
    <property type="nucleotide sequence ID" value="NZ_FOKG01000025.1"/>
</dbReference>
<dbReference type="GO" id="GO:0003677">
    <property type="term" value="F:DNA binding"/>
    <property type="evidence" value="ECO:0007669"/>
    <property type="project" value="UniProtKB-KW"/>
</dbReference>
<evidence type="ECO:0000256" key="4">
    <source>
        <dbReference type="ARBA" id="ARBA00023125"/>
    </source>
</evidence>
<name>A0A1I1CED4_9PSEU</name>
<evidence type="ECO:0000313" key="8">
    <source>
        <dbReference type="Proteomes" id="UP000243799"/>
    </source>
</evidence>
<dbReference type="CDD" id="cd07377">
    <property type="entry name" value="WHTH_GntR"/>
    <property type="match status" value="1"/>
</dbReference>
<dbReference type="PANTHER" id="PTHR46577:SF1">
    <property type="entry name" value="HTH-TYPE TRANSCRIPTIONAL REGULATORY PROTEIN GABR"/>
    <property type="match status" value="1"/>
</dbReference>
<dbReference type="Proteomes" id="UP000243799">
    <property type="component" value="Unassembled WGS sequence"/>
</dbReference>
<dbReference type="SUPFAM" id="SSF46785">
    <property type="entry name" value="Winged helix' DNA-binding domain"/>
    <property type="match status" value="1"/>
</dbReference>
<dbReference type="Gene3D" id="1.10.10.10">
    <property type="entry name" value="Winged helix-like DNA-binding domain superfamily/Winged helix DNA-binding domain"/>
    <property type="match status" value="1"/>
</dbReference>
<dbReference type="PRINTS" id="PR00035">
    <property type="entry name" value="HTHGNTR"/>
</dbReference>
<feature type="domain" description="HTH gntR-type" evidence="6">
    <location>
        <begin position="11"/>
        <end position="79"/>
    </location>
</feature>
<dbReference type="SUPFAM" id="SSF53383">
    <property type="entry name" value="PLP-dependent transferases"/>
    <property type="match status" value="1"/>
</dbReference>
<proteinExistence type="inferred from homology"/>
<dbReference type="Pfam" id="PF00155">
    <property type="entry name" value="Aminotran_1_2"/>
    <property type="match status" value="1"/>
</dbReference>
<keyword evidence="8" id="KW-1185">Reference proteome</keyword>
<evidence type="ECO:0000313" key="7">
    <source>
        <dbReference type="EMBL" id="SFB60432.1"/>
    </source>
</evidence>
<keyword evidence="2" id="KW-0663">Pyridoxal phosphate</keyword>
<reference evidence="8" key="1">
    <citation type="submission" date="2016-10" db="EMBL/GenBank/DDBJ databases">
        <authorList>
            <person name="Varghese N."/>
            <person name="Submissions S."/>
        </authorList>
    </citation>
    <scope>NUCLEOTIDE SEQUENCE [LARGE SCALE GENOMIC DNA]</scope>
    <source>
        <strain evidence="8">CGMCC 4.3568</strain>
    </source>
</reference>
<dbReference type="GO" id="GO:0030170">
    <property type="term" value="F:pyridoxal phosphate binding"/>
    <property type="evidence" value="ECO:0007669"/>
    <property type="project" value="InterPro"/>
</dbReference>
<keyword evidence="3" id="KW-0805">Transcription regulation</keyword>
<dbReference type="InterPro" id="IPR051446">
    <property type="entry name" value="HTH_trans_reg/aminotransferase"/>
</dbReference>
<sequence length="468" mass="51101">MDVQIDTEAGRGRRDEIYRQIRAAVLDGRLRAGEALPPSRELAQRLAVSRNTVSAAYDRLTAEGFLVTRVGAGTFVRAGATGAEAEGKPDPLRPLAEWDEVPAPPVLSHARPRYDFRVGIPDVSLFPFGTWRRLSAGELRGSDPDILGYGNPAGHSGLRAAIARHIGVSRDVRVTGEDVVVTNGAQQALDLLTRVLLRPGDRVALEDPGYPPPRRLLGALGVHPVAVRLDEEGLVVSEIPDGTRAVYVTPSHQFPLGMSMSLSRRLELIEWARRHDAVIVEDDYDTEFRYTGRPLEPLHSLDESGRVVYIGSFSKVLLPALRLGFVVAPRSLRAALVKAKHLSDWQTNGPVQATLARFIEDGSFAKHVRRARREYRARHDRLAEALVGEFADLGTPVPAQAGLHVSVLTERPTGNLVRAARELDVALFSLGGFGMRREGPRGFVLGYGAVQLADIEPGLRRLRAASSK</sequence>
<evidence type="ECO:0000256" key="1">
    <source>
        <dbReference type="ARBA" id="ARBA00005384"/>
    </source>
</evidence>
<evidence type="ECO:0000256" key="3">
    <source>
        <dbReference type="ARBA" id="ARBA00023015"/>
    </source>
</evidence>
<dbReference type="EMBL" id="FOKG01000025">
    <property type="protein sequence ID" value="SFB60432.1"/>
    <property type="molecule type" value="Genomic_DNA"/>
</dbReference>
<dbReference type="InterPro" id="IPR015424">
    <property type="entry name" value="PyrdxlP-dep_Trfase"/>
</dbReference>
<protein>
    <submittedName>
        <fullName evidence="7">Transcriptional regulator, GntR family</fullName>
    </submittedName>
</protein>
<dbReference type="InterPro" id="IPR036390">
    <property type="entry name" value="WH_DNA-bd_sf"/>
</dbReference>
<dbReference type="CDD" id="cd00609">
    <property type="entry name" value="AAT_like"/>
    <property type="match status" value="1"/>
</dbReference>
<dbReference type="InterPro" id="IPR004839">
    <property type="entry name" value="Aminotransferase_I/II_large"/>
</dbReference>
<dbReference type="STRING" id="490629.SAMN05216266_12566"/>
<dbReference type="InterPro" id="IPR036388">
    <property type="entry name" value="WH-like_DNA-bd_sf"/>
</dbReference>
<comment type="similarity">
    <text evidence="1">In the C-terminal section; belongs to the class-I pyridoxal-phosphate-dependent aminotransferase family.</text>
</comment>